<keyword evidence="13" id="KW-1185">Reference proteome</keyword>
<dbReference type="SMART" id="SM00192">
    <property type="entry name" value="LDLa"/>
    <property type="match status" value="1"/>
</dbReference>
<comment type="caution">
    <text evidence="12">The sequence shown here is derived from an EMBL/GenBank/DDBJ whole genome shotgun (WGS) entry which is preliminary data.</text>
</comment>
<protein>
    <recommendedName>
        <fullName evidence="11">MANSC domain-containing protein</fullName>
    </recommendedName>
</protein>
<evidence type="ECO:0000256" key="2">
    <source>
        <dbReference type="ARBA" id="ARBA00022692"/>
    </source>
</evidence>
<evidence type="ECO:0000256" key="4">
    <source>
        <dbReference type="ARBA" id="ARBA00022989"/>
    </source>
</evidence>
<evidence type="ECO:0000256" key="8">
    <source>
        <dbReference type="PROSITE-ProRule" id="PRU00124"/>
    </source>
</evidence>
<evidence type="ECO:0000256" key="3">
    <source>
        <dbReference type="ARBA" id="ARBA00022729"/>
    </source>
</evidence>
<feature type="domain" description="MANSC" evidence="11">
    <location>
        <begin position="130"/>
        <end position="206"/>
    </location>
</feature>
<accession>A0A8S3YW56</accession>
<evidence type="ECO:0000313" key="12">
    <source>
        <dbReference type="EMBL" id="CAG5121417.1"/>
    </source>
</evidence>
<evidence type="ECO:0000256" key="1">
    <source>
        <dbReference type="ARBA" id="ARBA00004479"/>
    </source>
</evidence>
<dbReference type="AlphaFoldDB" id="A0A8S3YW56"/>
<keyword evidence="4 10" id="KW-1133">Transmembrane helix</keyword>
<dbReference type="PROSITE" id="PS50986">
    <property type="entry name" value="MANSC"/>
    <property type="match status" value="1"/>
</dbReference>
<proteinExistence type="predicted"/>
<gene>
    <name evidence="12" type="ORF">CUNI_LOCUS6975</name>
</gene>
<feature type="transmembrane region" description="Helical" evidence="10">
    <location>
        <begin position="472"/>
        <end position="493"/>
    </location>
</feature>
<feature type="disulfide bond" evidence="8">
    <location>
        <begin position="347"/>
        <end position="362"/>
    </location>
</feature>
<dbReference type="Proteomes" id="UP000678393">
    <property type="component" value="Unassembled WGS sequence"/>
</dbReference>
<dbReference type="PROSITE" id="PS01209">
    <property type="entry name" value="LDLRA_1"/>
    <property type="match status" value="1"/>
</dbReference>
<feature type="compositionally biased region" description="Polar residues" evidence="9">
    <location>
        <begin position="375"/>
        <end position="389"/>
    </location>
</feature>
<feature type="region of interest" description="Disordered" evidence="9">
    <location>
        <begin position="374"/>
        <end position="449"/>
    </location>
</feature>
<dbReference type="GO" id="GO:0016020">
    <property type="term" value="C:membrane"/>
    <property type="evidence" value="ECO:0007669"/>
    <property type="project" value="UniProtKB-SubCell"/>
</dbReference>
<feature type="region of interest" description="Disordered" evidence="9">
    <location>
        <begin position="236"/>
        <end position="260"/>
    </location>
</feature>
<dbReference type="InterPro" id="IPR002172">
    <property type="entry name" value="LDrepeatLR_classA_rpt"/>
</dbReference>
<organism evidence="12 13">
    <name type="scientific">Candidula unifasciata</name>
    <dbReference type="NCBI Taxonomy" id="100452"/>
    <lineage>
        <taxon>Eukaryota</taxon>
        <taxon>Metazoa</taxon>
        <taxon>Spiralia</taxon>
        <taxon>Lophotrochozoa</taxon>
        <taxon>Mollusca</taxon>
        <taxon>Gastropoda</taxon>
        <taxon>Heterobranchia</taxon>
        <taxon>Euthyneura</taxon>
        <taxon>Panpulmonata</taxon>
        <taxon>Eupulmonata</taxon>
        <taxon>Stylommatophora</taxon>
        <taxon>Helicina</taxon>
        <taxon>Helicoidea</taxon>
        <taxon>Geomitridae</taxon>
        <taxon>Candidula</taxon>
    </lineage>
</organism>
<keyword evidence="6 8" id="KW-1015">Disulfide bond</keyword>
<evidence type="ECO:0000313" key="13">
    <source>
        <dbReference type="Proteomes" id="UP000678393"/>
    </source>
</evidence>
<evidence type="ECO:0000256" key="10">
    <source>
        <dbReference type="SAM" id="Phobius"/>
    </source>
</evidence>
<dbReference type="PROSITE" id="PS50068">
    <property type="entry name" value="LDLRA_2"/>
    <property type="match status" value="1"/>
</dbReference>
<feature type="compositionally biased region" description="Low complexity" evidence="9">
    <location>
        <begin position="417"/>
        <end position="434"/>
    </location>
</feature>
<dbReference type="SUPFAM" id="SSF57424">
    <property type="entry name" value="LDL receptor-like module"/>
    <property type="match status" value="1"/>
</dbReference>
<dbReference type="Gene3D" id="4.10.400.10">
    <property type="entry name" value="Low-density Lipoprotein Receptor"/>
    <property type="match status" value="1"/>
</dbReference>
<evidence type="ECO:0000256" key="7">
    <source>
        <dbReference type="ARBA" id="ARBA00023180"/>
    </source>
</evidence>
<dbReference type="PANTHER" id="PTHR46876">
    <property type="entry name" value="LOW-DENSITY LIPOPROTEIN RECEPTOR-RELATED PROTEIN 11"/>
    <property type="match status" value="1"/>
</dbReference>
<dbReference type="InterPro" id="IPR013980">
    <property type="entry name" value="MANSC_dom"/>
</dbReference>
<keyword evidence="7" id="KW-0325">Glycoprotein</keyword>
<dbReference type="InterPro" id="IPR011106">
    <property type="entry name" value="MANSC_N"/>
</dbReference>
<dbReference type="OrthoDB" id="10037294at2759"/>
<comment type="caution">
    <text evidence="8">Lacks conserved residue(s) required for the propagation of feature annotation.</text>
</comment>
<comment type="subcellular location">
    <subcellularLocation>
        <location evidence="1">Membrane</location>
        <topology evidence="1">Single-pass type I membrane protein</topology>
    </subcellularLocation>
</comment>
<dbReference type="EMBL" id="CAJHNH020001083">
    <property type="protein sequence ID" value="CAG5121417.1"/>
    <property type="molecule type" value="Genomic_DNA"/>
</dbReference>
<evidence type="ECO:0000256" key="9">
    <source>
        <dbReference type="SAM" id="MobiDB-lite"/>
    </source>
</evidence>
<name>A0A8S3YW56_9EUPU</name>
<evidence type="ECO:0000259" key="11">
    <source>
        <dbReference type="PROSITE" id="PS50986"/>
    </source>
</evidence>
<keyword evidence="5 10" id="KW-0472">Membrane</keyword>
<reference evidence="12" key="1">
    <citation type="submission" date="2021-04" db="EMBL/GenBank/DDBJ databases">
        <authorList>
            <consortium name="Molecular Ecology Group"/>
        </authorList>
    </citation>
    <scope>NUCLEOTIDE SEQUENCE</scope>
</reference>
<dbReference type="CDD" id="cd00112">
    <property type="entry name" value="LDLa"/>
    <property type="match status" value="1"/>
</dbReference>
<dbReference type="PANTHER" id="PTHR46876:SF1">
    <property type="entry name" value="LOW-DENSITY LIPOPROTEIN RECEPTOR-RELATED PROTEIN 11"/>
    <property type="match status" value="1"/>
</dbReference>
<evidence type="ECO:0000256" key="5">
    <source>
        <dbReference type="ARBA" id="ARBA00023136"/>
    </source>
</evidence>
<dbReference type="SMART" id="SM00765">
    <property type="entry name" value="MANEC"/>
    <property type="match status" value="1"/>
</dbReference>
<evidence type="ECO:0000256" key="6">
    <source>
        <dbReference type="ARBA" id="ARBA00023157"/>
    </source>
</evidence>
<dbReference type="Pfam" id="PF07502">
    <property type="entry name" value="MANEC"/>
    <property type="match status" value="1"/>
</dbReference>
<keyword evidence="3" id="KW-0732">Signal</keyword>
<keyword evidence="2 10" id="KW-0812">Transmembrane</keyword>
<sequence length="520" mass="56661">MFVVHYLFKSPLRSNTYYCSAHVSVSGSSDIKFQTWKSTNNFIMLTNFIILLCMFVPSNAVKESVVQGSENNDAKLILDLIKRLGEPSYNYQEESAADGEAANLPTSGSGKQSQSASSELRNLQTCEPVIQQGSIIKTKESISAGAAYVDSVKNVKSNADCLEYCCQNWTCDVAVYQDKGEKYCYLFHCDGRCIFKAHSDYFVSTIKSRKTSEQPEEDLQNLNAQGTGIESDQTKLTQGVMKKPQDKQEITPAPSGHTTAGVAVTTETEAPELVITPHSVGLLGFCTQDRHCEDPNAVCGHGNCVCSNSYYNKDGICRKVCLKSEFECFDLGTLSRGPECISQSQVCDSYLHCADGSDEFNCQNIDFPTQIRPLKSSNVHTNSGSQQPLNGHKKSAAAVVAHEESTQAAKPTPHPTIPAAAATSGNAKASTPTTKSPPPHKSAPEARPEKKHIFMSSEKVIIANASDAEGPIIALSLGLAFTVILLVLVGCRLRNVRHRLRKGRPLHQNEADYLINGMYL</sequence>
<dbReference type="InterPro" id="IPR036055">
    <property type="entry name" value="LDL_receptor-like_sf"/>
</dbReference>
<dbReference type="InterPro" id="IPR023415">
    <property type="entry name" value="LDLR_class-A_CS"/>
</dbReference>